<feature type="DNA-binding region" description="OmpR/PhoB-type" evidence="9">
    <location>
        <begin position="122"/>
        <end position="221"/>
    </location>
</feature>
<comment type="function">
    <text evidence="7">May play the central regulatory role in sporulation. It may be an element of the effector pathway responsible for the activation of sporulation genes in response to nutritional stress. Spo0A may act in concert with spo0H (a sigma factor) to control the expression of some genes that are critical to the sporulation process.</text>
</comment>
<evidence type="ECO:0000256" key="8">
    <source>
        <dbReference type="PROSITE-ProRule" id="PRU00169"/>
    </source>
</evidence>
<evidence type="ECO:0000256" key="5">
    <source>
        <dbReference type="ARBA" id="ARBA00023125"/>
    </source>
</evidence>
<dbReference type="SMART" id="SM00448">
    <property type="entry name" value="REC"/>
    <property type="match status" value="1"/>
</dbReference>
<evidence type="ECO:0000256" key="6">
    <source>
        <dbReference type="ARBA" id="ARBA00023163"/>
    </source>
</evidence>
<dbReference type="PANTHER" id="PTHR48111">
    <property type="entry name" value="REGULATOR OF RPOS"/>
    <property type="match status" value="1"/>
</dbReference>
<keyword evidence="6" id="KW-0804">Transcription</keyword>
<dbReference type="Proteomes" id="UP000190285">
    <property type="component" value="Unassembled WGS sequence"/>
</dbReference>
<evidence type="ECO:0000256" key="1">
    <source>
        <dbReference type="ARBA" id="ARBA00018672"/>
    </source>
</evidence>
<name>A0A1T5ICK1_9FIRM</name>
<dbReference type="InterPro" id="IPR036388">
    <property type="entry name" value="WH-like_DNA-bd_sf"/>
</dbReference>
<keyword evidence="5 9" id="KW-0238">DNA-binding</keyword>
<feature type="modified residue" description="4-aspartylphosphate" evidence="8">
    <location>
        <position position="51"/>
    </location>
</feature>
<dbReference type="InterPro" id="IPR039420">
    <property type="entry name" value="WalR-like"/>
</dbReference>
<keyword evidence="13" id="KW-1185">Reference proteome</keyword>
<evidence type="ECO:0000313" key="12">
    <source>
        <dbReference type="EMBL" id="SKC36800.1"/>
    </source>
</evidence>
<evidence type="ECO:0000256" key="7">
    <source>
        <dbReference type="ARBA" id="ARBA00024867"/>
    </source>
</evidence>
<dbReference type="STRING" id="36842.SAMN02194393_00202"/>
<feature type="domain" description="OmpR/PhoB-type" evidence="11">
    <location>
        <begin position="122"/>
        <end position="221"/>
    </location>
</feature>
<dbReference type="RefSeq" id="WP_170917224.1">
    <property type="nucleotide sequence ID" value="NZ_FUZT01000001.1"/>
</dbReference>
<evidence type="ECO:0000256" key="9">
    <source>
        <dbReference type="PROSITE-ProRule" id="PRU01091"/>
    </source>
</evidence>
<dbReference type="PROSITE" id="PS50110">
    <property type="entry name" value="RESPONSE_REGULATORY"/>
    <property type="match status" value="1"/>
</dbReference>
<keyword evidence="3" id="KW-0902">Two-component regulatory system</keyword>
<evidence type="ECO:0000259" key="11">
    <source>
        <dbReference type="PROSITE" id="PS51755"/>
    </source>
</evidence>
<reference evidence="12 13" key="1">
    <citation type="submission" date="2017-02" db="EMBL/GenBank/DDBJ databases">
        <authorList>
            <person name="Peterson S.W."/>
        </authorList>
    </citation>
    <scope>NUCLEOTIDE SEQUENCE [LARGE SCALE GENOMIC DNA]</scope>
    <source>
        <strain evidence="12 13">M1</strain>
    </source>
</reference>
<evidence type="ECO:0000256" key="2">
    <source>
        <dbReference type="ARBA" id="ARBA00022553"/>
    </source>
</evidence>
<dbReference type="EMBL" id="FUZT01000001">
    <property type="protein sequence ID" value="SKC36800.1"/>
    <property type="molecule type" value="Genomic_DNA"/>
</dbReference>
<evidence type="ECO:0000256" key="3">
    <source>
        <dbReference type="ARBA" id="ARBA00023012"/>
    </source>
</evidence>
<dbReference type="SUPFAM" id="SSF46894">
    <property type="entry name" value="C-terminal effector domain of the bipartite response regulators"/>
    <property type="match status" value="1"/>
</dbReference>
<dbReference type="GO" id="GO:0000976">
    <property type="term" value="F:transcription cis-regulatory region binding"/>
    <property type="evidence" value="ECO:0007669"/>
    <property type="project" value="TreeGrafter"/>
</dbReference>
<dbReference type="GO" id="GO:0006355">
    <property type="term" value="P:regulation of DNA-templated transcription"/>
    <property type="evidence" value="ECO:0007669"/>
    <property type="project" value="InterPro"/>
</dbReference>
<sequence>MNILIVEDNESLNETIKNALLNEGFNIFSALDGSSAKRISFKERPDIVLLDIMLPDVKGYNLINFFKKNGNPVIIMISALEEEESRRIAYEKGADDYIIKPITLFELKYKLKAIKKRSKKEQFIFEVGDIKFDIQHLELTCQNNTVLLQHSQIEVLKRLYDKYLNDEILDKNELIDFEGMGKSVNFRIHTLIGRLRKKLSEVGSEKIIIDNEYGKGYRMIVMK</sequence>
<keyword evidence="2 8" id="KW-0597">Phosphoprotein</keyword>
<dbReference type="Gene3D" id="1.10.10.10">
    <property type="entry name" value="Winged helix-like DNA-binding domain superfamily/Winged helix DNA-binding domain"/>
    <property type="match status" value="1"/>
</dbReference>
<dbReference type="Gene3D" id="3.40.50.2300">
    <property type="match status" value="1"/>
</dbReference>
<dbReference type="GO" id="GO:0032993">
    <property type="term" value="C:protein-DNA complex"/>
    <property type="evidence" value="ECO:0007669"/>
    <property type="project" value="TreeGrafter"/>
</dbReference>
<keyword evidence="4" id="KW-0805">Transcription regulation</keyword>
<dbReference type="InterPro" id="IPR001867">
    <property type="entry name" value="OmpR/PhoB-type_DNA-bd"/>
</dbReference>
<evidence type="ECO:0000313" key="13">
    <source>
        <dbReference type="Proteomes" id="UP000190285"/>
    </source>
</evidence>
<evidence type="ECO:0000259" key="10">
    <source>
        <dbReference type="PROSITE" id="PS50110"/>
    </source>
</evidence>
<gene>
    <name evidence="12" type="ORF">SAMN02194393_00202</name>
</gene>
<organism evidence="12 13">
    <name type="scientific">Maledivibacter halophilus</name>
    <dbReference type="NCBI Taxonomy" id="36842"/>
    <lineage>
        <taxon>Bacteria</taxon>
        <taxon>Bacillati</taxon>
        <taxon>Bacillota</taxon>
        <taxon>Clostridia</taxon>
        <taxon>Peptostreptococcales</taxon>
        <taxon>Caminicellaceae</taxon>
        <taxon>Maledivibacter</taxon>
    </lineage>
</organism>
<dbReference type="InterPro" id="IPR001789">
    <property type="entry name" value="Sig_transdc_resp-reg_receiver"/>
</dbReference>
<protein>
    <recommendedName>
        <fullName evidence="1">Stage 0 sporulation protein A homolog</fullName>
    </recommendedName>
</protein>
<dbReference type="PROSITE" id="PS51755">
    <property type="entry name" value="OMPR_PHOB"/>
    <property type="match status" value="1"/>
</dbReference>
<dbReference type="PANTHER" id="PTHR48111:SF1">
    <property type="entry name" value="TWO-COMPONENT RESPONSE REGULATOR ORR33"/>
    <property type="match status" value="1"/>
</dbReference>
<dbReference type="GO" id="GO:0005829">
    <property type="term" value="C:cytosol"/>
    <property type="evidence" value="ECO:0007669"/>
    <property type="project" value="TreeGrafter"/>
</dbReference>
<dbReference type="SUPFAM" id="SSF52172">
    <property type="entry name" value="CheY-like"/>
    <property type="match status" value="1"/>
</dbReference>
<dbReference type="InterPro" id="IPR011006">
    <property type="entry name" value="CheY-like_superfamily"/>
</dbReference>
<feature type="domain" description="Response regulatory" evidence="10">
    <location>
        <begin position="2"/>
        <end position="115"/>
    </location>
</feature>
<accession>A0A1T5ICK1</accession>
<dbReference type="InterPro" id="IPR016032">
    <property type="entry name" value="Sig_transdc_resp-reg_C-effctor"/>
</dbReference>
<proteinExistence type="predicted"/>
<dbReference type="CDD" id="cd17574">
    <property type="entry name" value="REC_OmpR"/>
    <property type="match status" value="1"/>
</dbReference>
<dbReference type="Pfam" id="PF00072">
    <property type="entry name" value="Response_reg"/>
    <property type="match status" value="1"/>
</dbReference>
<dbReference type="AlphaFoldDB" id="A0A1T5ICK1"/>
<evidence type="ECO:0000256" key="4">
    <source>
        <dbReference type="ARBA" id="ARBA00023015"/>
    </source>
</evidence>
<dbReference type="GO" id="GO:0000156">
    <property type="term" value="F:phosphorelay response regulator activity"/>
    <property type="evidence" value="ECO:0007669"/>
    <property type="project" value="TreeGrafter"/>
</dbReference>